<feature type="domain" description="Chitin-binding type-2" evidence="2">
    <location>
        <begin position="1533"/>
        <end position="1599"/>
    </location>
</feature>
<feature type="non-terminal residue" evidence="3">
    <location>
        <position position="1"/>
    </location>
</feature>
<feature type="compositionally biased region" description="Low complexity" evidence="1">
    <location>
        <begin position="573"/>
        <end position="587"/>
    </location>
</feature>
<dbReference type="Gene3D" id="2.170.140.10">
    <property type="entry name" value="Chitin binding domain"/>
    <property type="match status" value="1"/>
</dbReference>
<feature type="region of interest" description="Disordered" evidence="1">
    <location>
        <begin position="1437"/>
        <end position="1464"/>
    </location>
</feature>
<feature type="compositionally biased region" description="Polar residues" evidence="1">
    <location>
        <begin position="230"/>
        <end position="244"/>
    </location>
</feature>
<dbReference type="GO" id="GO:0005576">
    <property type="term" value="C:extracellular region"/>
    <property type="evidence" value="ECO:0007669"/>
    <property type="project" value="InterPro"/>
</dbReference>
<feature type="compositionally biased region" description="Polar residues" evidence="1">
    <location>
        <begin position="166"/>
        <end position="177"/>
    </location>
</feature>
<name>A0A100XKH5_9BIVA</name>
<feature type="region of interest" description="Disordered" evidence="1">
    <location>
        <begin position="218"/>
        <end position="244"/>
    </location>
</feature>
<feature type="compositionally biased region" description="Low complexity" evidence="1">
    <location>
        <begin position="401"/>
        <end position="413"/>
    </location>
</feature>
<feature type="compositionally biased region" description="Polar residues" evidence="1">
    <location>
        <begin position="73"/>
        <end position="86"/>
    </location>
</feature>
<accession>A0A100XKH5</accession>
<dbReference type="SUPFAM" id="SSF49899">
    <property type="entry name" value="Concanavalin A-like lectins/glucanases"/>
    <property type="match status" value="1"/>
</dbReference>
<feature type="region of interest" description="Disordered" evidence="1">
    <location>
        <begin position="66"/>
        <end position="177"/>
    </location>
</feature>
<dbReference type="InterPro" id="IPR002557">
    <property type="entry name" value="Chitin-bd_dom"/>
</dbReference>
<feature type="compositionally biased region" description="Basic residues" evidence="1">
    <location>
        <begin position="263"/>
        <end position="275"/>
    </location>
</feature>
<feature type="compositionally biased region" description="Low complexity" evidence="1">
    <location>
        <begin position="1437"/>
        <end position="1453"/>
    </location>
</feature>
<dbReference type="Pfam" id="PF01607">
    <property type="entry name" value="CBM_14"/>
    <property type="match status" value="1"/>
</dbReference>
<proteinExistence type="predicted"/>
<evidence type="ECO:0000256" key="1">
    <source>
        <dbReference type="SAM" id="MobiDB-lite"/>
    </source>
</evidence>
<dbReference type="InterPro" id="IPR036508">
    <property type="entry name" value="Chitin-bd_dom_sf"/>
</dbReference>
<feature type="compositionally biased region" description="Low complexity" evidence="1">
    <location>
        <begin position="678"/>
        <end position="692"/>
    </location>
</feature>
<dbReference type="PROSITE" id="PS50940">
    <property type="entry name" value="CHIT_BIND_II"/>
    <property type="match status" value="1"/>
</dbReference>
<feature type="compositionally biased region" description="Basic and acidic residues" evidence="1">
    <location>
        <begin position="588"/>
        <end position="622"/>
    </location>
</feature>
<feature type="compositionally biased region" description="Polar residues" evidence="1">
    <location>
        <begin position="652"/>
        <end position="677"/>
    </location>
</feature>
<evidence type="ECO:0000313" key="3">
    <source>
        <dbReference type="EMBL" id="JAP63242.1"/>
    </source>
</evidence>
<dbReference type="SMART" id="SM00494">
    <property type="entry name" value="ChtBD2"/>
    <property type="match status" value="2"/>
</dbReference>
<feature type="compositionally biased region" description="Polar residues" evidence="1">
    <location>
        <begin position="519"/>
        <end position="530"/>
    </location>
</feature>
<feature type="region of interest" description="Disordered" evidence="1">
    <location>
        <begin position="1"/>
        <end position="49"/>
    </location>
</feature>
<feature type="region of interest" description="Disordered" evidence="1">
    <location>
        <begin position="361"/>
        <end position="384"/>
    </location>
</feature>
<feature type="region of interest" description="Disordered" evidence="1">
    <location>
        <begin position="401"/>
        <end position="450"/>
    </location>
</feature>
<feature type="compositionally biased region" description="Basic residues" evidence="1">
    <location>
        <begin position="1"/>
        <end position="15"/>
    </location>
</feature>
<organism evidence="3">
    <name type="scientific">Gigantidas platifrons</name>
    <dbReference type="NCBI Taxonomy" id="2830794"/>
    <lineage>
        <taxon>Eukaryota</taxon>
        <taxon>Metazoa</taxon>
        <taxon>Spiralia</taxon>
        <taxon>Lophotrochozoa</taxon>
        <taxon>Mollusca</taxon>
        <taxon>Bivalvia</taxon>
        <taxon>Autobranchia</taxon>
        <taxon>Pteriomorphia</taxon>
        <taxon>Mytilida</taxon>
        <taxon>Mytiloidea</taxon>
        <taxon>Mytilidae</taxon>
        <taxon>Bathymodiolinae</taxon>
        <taxon>Gigantidas</taxon>
    </lineage>
</organism>
<protein>
    <submittedName>
        <fullName evidence="3">Shell matrix protein</fullName>
    </submittedName>
</protein>
<feature type="compositionally biased region" description="Polar residues" evidence="1">
    <location>
        <begin position="361"/>
        <end position="377"/>
    </location>
</feature>
<dbReference type="InterPro" id="IPR013320">
    <property type="entry name" value="ConA-like_dom_sf"/>
</dbReference>
<feature type="region of interest" description="Disordered" evidence="1">
    <location>
        <begin position="645"/>
        <end position="692"/>
    </location>
</feature>
<sequence length="1912" mass="205736">IDNRSRVGKKSKFRFRQSSSNKNKKIFSKRKEATDSFIPMPELKPEASKSIADSINAIVNSMVTELDKDTSKSSKQISNTGQNNVYAISDKKAKKSRRKSKTSDRKLKIVSSASSSGRKTTEEYDRTDSKSGKLDDSRGKSFPDTSFSEFRSSLSGDEIKDRKRGSSSSIKTTARDSSVGTGALNALMKSIRRPSMSAISTAGASKNANVMQGIFRSLKHDSDKRKKSSQGEQTVSGVISSSTKFSDSAPVFSRMDLISPVKMKKSSTTRTRTKVSHTAGKGQTLGTKQTFVKRKHTRMGITAGKGTMSGIQTTSGMGKASGIRQTAKLGADSGMVVSSVIGKLSEIMQSAQMGATTGMTHISGTGGTMSDTRTTSGIGKISGRGTKSINKQIYGKVMTSGSGKTSGIGSASGMRKTLGTGKMSGIGKTSGTKASIMGQFSGKGKTPGTREMLGTKPTSALFDGSMTGQQKASTRSQHVSYTMSGMGTSGTKQFSDMRGTISATQKSVDNSLYGTVTGSRQLSIPQSGDGTMSGIGRTSKPRIASGMNGGSVAGTHKVVVNSLQGLQGTSAGSNQVSYTVSSSSTATTDKDSQLDSHNEDGSRGLNQDDSKGRNQDNAKEQNIEIEIKMIEVSKPDMQYIVEKKSNEDGSRGLNQDGSGGMNQDQDSQGASLRNNQMSSSSSSTSYSDTSAISGMNQASGQLINNAGSSTAYRQVAQGTASMTGSLNVPVGSIARTSTGGSMMSGNVRSSTNGPVKGGLSMKNMGMNHMDKQINTQPKSTYVITGTGMQSSPPLRTNLNRQNRMQQSSNQMNIINQLRPNIQLHKPILRMKPRQSSALSELMASVPKRKAISKRPRPQFLDLDLLSKLSSRPIQTSAGLNKNSGTKPLLLDTALKTQVTYQSDVGKPCDCAQGSAPKATQIVQATAKLALVGDRTVLIAKVPRAKVIDTNGKGSFQLEFPNLIIQPTLTETVASPSELFGMNMGKGGESSSDSDILVVAMLPKGSSLGSNMFQKSDTKAPMAMPVDQSADTSKSIPAIFTNTVSQSTKEQRGIDSTISESKPKSKVSVEISKDDGKLKVKITADKMKDSTISAIKDKIKKIKTDDNLSIDTSKDDGKLKIKIKADISKDLIVPVVKETVQEPSIKTDISVNKDDGKMKMAKASQQATGASSIIDKTNVQSQSVTVPVKPKVSNIQSIKPQLQDVKDLKSTIPALKSTLLDLKSTLPVLKSTLSAIKFPSLIKTETKTTSKVPDVVTVLTSAKQGITTIHSGIAEVKPVAKLAEPDTTFKQPGKDTKFKIEKSKDDEKVKYKIKTVSGKGDGQIKSEIKITIDKSGSISYQTEKTASQKAQPVVEVKQSTGTSSKTVTDRVDTGKTTRTFKQEEDGDQYKKVVTKEAGHRMKPEEDGKSTISSKTSIDSKASNNRKIAEAIKALKALQKSQSSQQVSVSKQQVKPTLPDTKYKLPSNGGTLNVLSEKLTKHIKGATVPLRKVSTDNDEAKARRQNRQRAPSISKPPIKIPIPKPGLVATVKSLEALCLIYVGAFIDSIGYAPFPGTCHKLVQCFNLGGKLKAVIRDCPAGMFWDQRMLLCRPPDNVLCFEDRCLIPGVRHHRRNGGCSCFYKCVDGISVPSCCPKGYRYDDDGECVPAIGSLVCDDECETPDIMRRQLSQTSCPSLPDPMNKYGYLAPQYGGLRIRACPAGTLYSEAQCRCRLNNNGRSMRKQYRQCSAEFKINFDNGFKDISKGGLAFDHSHIYLRKGKAIFGGKSKLYIWGFQSRFLGKTFAIRFKAKVSRGAGRYKPEPIISNCGPNGDSSVEVMVYRGKLIFKAKTSDNPNVAYFKEDYDEEQWLDITYSYDGNFFSGSCNGKTFKQRTGGNLEIRDNPITIGLCSGQTGFHGEIDELEIFTACIPKDL</sequence>
<dbReference type="CDD" id="cd19941">
    <property type="entry name" value="TIL"/>
    <property type="match status" value="1"/>
</dbReference>
<feature type="region of interest" description="Disordered" evidence="1">
    <location>
        <begin position="1492"/>
        <end position="1514"/>
    </location>
</feature>
<evidence type="ECO:0000259" key="2">
    <source>
        <dbReference type="PROSITE" id="PS50940"/>
    </source>
</evidence>
<feature type="compositionally biased region" description="Polar residues" evidence="1">
    <location>
        <begin position="1356"/>
        <end position="1365"/>
    </location>
</feature>
<feature type="compositionally biased region" description="Low complexity" evidence="1">
    <location>
        <begin position="1408"/>
        <end position="1421"/>
    </location>
</feature>
<feature type="region of interest" description="Disordered" evidence="1">
    <location>
        <begin position="567"/>
        <end position="622"/>
    </location>
</feature>
<feature type="region of interest" description="Disordered" evidence="1">
    <location>
        <begin position="1350"/>
        <end position="1371"/>
    </location>
</feature>
<dbReference type="GO" id="GO:0008061">
    <property type="term" value="F:chitin binding"/>
    <property type="evidence" value="ECO:0007669"/>
    <property type="project" value="InterPro"/>
</dbReference>
<dbReference type="EMBL" id="GBXK01000002">
    <property type="protein sequence ID" value="JAP63242.1"/>
    <property type="molecule type" value="Transcribed_RNA"/>
</dbReference>
<reference evidence="3" key="1">
    <citation type="submission" date="2014-11" db="EMBL/GenBank/DDBJ databases">
        <title>Direct Submission.</title>
        <authorList>
            <person name="Sun J."/>
            <person name="Qian P.-Y."/>
            <person name="Qiu J.-W."/>
        </authorList>
    </citation>
    <scope>NUCLEOTIDE SEQUENCE</scope>
</reference>
<feature type="compositionally biased region" description="Basic and acidic residues" evidence="1">
    <location>
        <begin position="119"/>
        <end position="141"/>
    </location>
</feature>
<feature type="region of interest" description="Disordered" evidence="1">
    <location>
        <begin position="1394"/>
        <end position="1421"/>
    </location>
</feature>
<dbReference type="SUPFAM" id="SSF57625">
    <property type="entry name" value="Invertebrate chitin-binding proteins"/>
    <property type="match status" value="1"/>
</dbReference>
<feature type="region of interest" description="Disordered" evidence="1">
    <location>
        <begin position="263"/>
        <end position="282"/>
    </location>
</feature>
<feature type="compositionally biased region" description="Polar residues" evidence="1">
    <location>
        <begin position="143"/>
        <end position="155"/>
    </location>
</feature>
<feature type="compositionally biased region" description="Basic and acidic residues" evidence="1">
    <location>
        <begin position="1394"/>
        <end position="1407"/>
    </location>
</feature>
<feature type="region of interest" description="Disordered" evidence="1">
    <location>
        <begin position="519"/>
        <end position="550"/>
    </location>
</feature>